<dbReference type="Proteomes" id="UP001150238">
    <property type="component" value="Unassembled WGS sequence"/>
</dbReference>
<reference evidence="1" key="2">
    <citation type="journal article" date="2023" name="Proc. Natl. Acad. Sci. U.S.A.">
        <title>A global phylogenomic analysis of the shiitake genus Lentinula.</title>
        <authorList>
            <person name="Sierra-Patev S."/>
            <person name="Min B."/>
            <person name="Naranjo-Ortiz M."/>
            <person name="Looney B."/>
            <person name="Konkel Z."/>
            <person name="Slot J.C."/>
            <person name="Sakamoto Y."/>
            <person name="Steenwyk J.L."/>
            <person name="Rokas A."/>
            <person name="Carro J."/>
            <person name="Camarero S."/>
            <person name="Ferreira P."/>
            <person name="Molpeceres G."/>
            <person name="Ruiz-Duenas F.J."/>
            <person name="Serrano A."/>
            <person name="Henrissat B."/>
            <person name="Drula E."/>
            <person name="Hughes K.W."/>
            <person name="Mata J.L."/>
            <person name="Ishikawa N.K."/>
            <person name="Vargas-Isla R."/>
            <person name="Ushijima S."/>
            <person name="Smith C.A."/>
            <person name="Donoghue J."/>
            <person name="Ahrendt S."/>
            <person name="Andreopoulos W."/>
            <person name="He G."/>
            <person name="LaButti K."/>
            <person name="Lipzen A."/>
            <person name="Ng V."/>
            <person name="Riley R."/>
            <person name="Sandor L."/>
            <person name="Barry K."/>
            <person name="Martinez A.T."/>
            <person name="Xiao Y."/>
            <person name="Gibbons J.G."/>
            <person name="Terashima K."/>
            <person name="Grigoriev I.V."/>
            <person name="Hibbett D."/>
        </authorList>
    </citation>
    <scope>NUCLEOTIDE SEQUENCE</scope>
    <source>
        <strain evidence="1">Sp2 HRB7682 ss15</strain>
    </source>
</reference>
<comment type="caution">
    <text evidence="1">The sequence shown here is derived from an EMBL/GenBank/DDBJ whole genome shotgun (WGS) entry which is preliminary data.</text>
</comment>
<accession>A0A9W8ZRV4</accession>
<evidence type="ECO:0000313" key="2">
    <source>
        <dbReference type="Proteomes" id="UP001150238"/>
    </source>
</evidence>
<organism evidence="1 2">
    <name type="scientific">Lentinula lateritia</name>
    <dbReference type="NCBI Taxonomy" id="40482"/>
    <lineage>
        <taxon>Eukaryota</taxon>
        <taxon>Fungi</taxon>
        <taxon>Dikarya</taxon>
        <taxon>Basidiomycota</taxon>
        <taxon>Agaricomycotina</taxon>
        <taxon>Agaricomycetes</taxon>
        <taxon>Agaricomycetidae</taxon>
        <taxon>Agaricales</taxon>
        <taxon>Marasmiineae</taxon>
        <taxon>Omphalotaceae</taxon>
        <taxon>Lentinula</taxon>
    </lineage>
</organism>
<protein>
    <submittedName>
        <fullName evidence="1">Uncharacterized protein</fullName>
    </submittedName>
</protein>
<dbReference type="AlphaFoldDB" id="A0A9W8ZRV4"/>
<gene>
    <name evidence="1" type="ORF">C8J55DRAFT_609718</name>
</gene>
<proteinExistence type="predicted"/>
<sequence>MYYYSPVYQMLIPPKYLVTTSNAPTAAITQEGDNMLGLKVWCMQPGCMGRTPVAEWSTWRIPQSPTDNPNWIHPHQMASPEPKCDQSPPKPVWVAGIFEYLSHNTVTKTDAVCETLSNPGRDLKGLDINRFDRNEILTLVLTSNQLATVRYEDNLMNLGALPVEPVLHANHLLPANPQCLQ</sequence>
<reference evidence="1" key="1">
    <citation type="submission" date="2022-08" db="EMBL/GenBank/DDBJ databases">
        <authorList>
            <consortium name="DOE Joint Genome Institute"/>
            <person name="Min B."/>
            <person name="Riley R."/>
            <person name="Sierra-Patev S."/>
            <person name="Naranjo-Ortiz M."/>
            <person name="Looney B."/>
            <person name="Konkel Z."/>
            <person name="Slot J.C."/>
            <person name="Sakamoto Y."/>
            <person name="Steenwyk J.L."/>
            <person name="Rokas A."/>
            <person name="Carro J."/>
            <person name="Camarero S."/>
            <person name="Ferreira P."/>
            <person name="Molpeceres G."/>
            <person name="Ruiz-Duenas F.J."/>
            <person name="Serrano A."/>
            <person name="Henrissat B."/>
            <person name="Drula E."/>
            <person name="Hughes K.W."/>
            <person name="Mata J.L."/>
            <person name="Ishikawa N.K."/>
            <person name="Vargas-Isla R."/>
            <person name="Ushijima S."/>
            <person name="Smith C.A."/>
            <person name="Ahrendt S."/>
            <person name="Andreopoulos W."/>
            <person name="He G."/>
            <person name="Labutti K."/>
            <person name="Lipzen A."/>
            <person name="Ng V."/>
            <person name="Sandor L."/>
            <person name="Barry K."/>
            <person name="Martinez A.T."/>
            <person name="Xiao Y."/>
            <person name="Gibbons J.G."/>
            <person name="Terashima K."/>
            <person name="Hibbett D.S."/>
            <person name="Grigoriev I.V."/>
        </authorList>
    </citation>
    <scope>NUCLEOTIDE SEQUENCE</scope>
    <source>
        <strain evidence="1">Sp2 HRB7682 ss15</strain>
    </source>
</reference>
<dbReference type="EMBL" id="JANVFS010000052">
    <property type="protein sequence ID" value="KAJ4465308.1"/>
    <property type="molecule type" value="Genomic_DNA"/>
</dbReference>
<name>A0A9W8ZRV4_9AGAR</name>
<evidence type="ECO:0000313" key="1">
    <source>
        <dbReference type="EMBL" id="KAJ4465308.1"/>
    </source>
</evidence>